<sequence length="241" mass="26359">MQIKKNRVWAMAALLGGVIGLSSCLKQNDPGPQRMNYTGAIINGAYLPSNVDIFNNGGKMNSGAYKTGNSAPFLDLPGLKTFSFRQLNGVGLDSVTQQLDSLKYYTIITYNDGTKKFTSRLFQEDFSSLSQSKVNFRFINLSPNAGAVDLYINNKKVAENQPFSVNASWQSVDPFSNSVEYYVTVAGETAQLVKGTSRQSSGSTQVAFQPGYAYTIYLAGAKDSTGDNKLQLYYLSHTSSY</sequence>
<dbReference type="PROSITE" id="PS51257">
    <property type="entry name" value="PROKAR_LIPOPROTEIN"/>
    <property type="match status" value="1"/>
</dbReference>
<dbReference type="RefSeq" id="WP_188089068.1">
    <property type="nucleotide sequence ID" value="NZ_JACVFC010000002.1"/>
</dbReference>
<protein>
    <submittedName>
        <fullName evidence="2">DUF4397 domain-containing protein</fullName>
    </submittedName>
</protein>
<dbReference type="EMBL" id="JACVFC010000002">
    <property type="protein sequence ID" value="MBC9931927.1"/>
    <property type="molecule type" value="Genomic_DNA"/>
</dbReference>
<accession>A0ABR7TN73</accession>
<proteinExistence type="predicted"/>
<evidence type="ECO:0000259" key="1">
    <source>
        <dbReference type="Pfam" id="PF14344"/>
    </source>
</evidence>
<evidence type="ECO:0000313" key="3">
    <source>
        <dbReference type="Proteomes" id="UP000659124"/>
    </source>
</evidence>
<name>A0ABR7TN73_9BACT</name>
<comment type="caution">
    <text evidence="2">The sequence shown here is derived from an EMBL/GenBank/DDBJ whole genome shotgun (WGS) entry which is preliminary data.</text>
</comment>
<reference evidence="2 3" key="1">
    <citation type="submission" date="2020-09" db="EMBL/GenBank/DDBJ databases">
        <title>Genome sequences of type strains of Chitinophaga qingshengii and Chitinophaga varians.</title>
        <authorList>
            <person name="Kittiwongwattana C."/>
        </authorList>
    </citation>
    <scope>NUCLEOTIDE SEQUENCE [LARGE SCALE GENOMIC DNA]</scope>
    <source>
        <strain evidence="2 3">JCM 30026</strain>
    </source>
</reference>
<dbReference type="InterPro" id="IPR025510">
    <property type="entry name" value="DUF4397"/>
</dbReference>
<evidence type="ECO:0000313" key="2">
    <source>
        <dbReference type="EMBL" id="MBC9931927.1"/>
    </source>
</evidence>
<keyword evidence="3" id="KW-1185">Reference proteome</keyword>
<gene>
    <name evidence="2" type="ORF">ICL07_16195</name>
</gene>
<organism evidence="2 3">
    <name type="scientific">Chitinophaga qingshengii</name>
    <dbReference type="NCBI Taxonomy" id="1569794"/>
    <lineage>
        <taxon>Bacteria</taxon>
        <taxon>Pseudomonadati</taxon>
        <taxon>Bacteroidota</taxon>
        <taxon>Chitinophagia</taxon>
        <taxon>Chitinophagales</taxon>
        <taxon>Chitinophagaceae</taxon>
        <taxon>Chitinophaga</taxon>
    </lineage>
</organism>
<feature type="domain" description="DUF4397" evidence="1">
    <location>
        <begin position="41"/>
        <end position="151"/>
    </location>
</feature>
<dbReference type="Proteomes" id="UP000659124">
    <property type="component" value="Unassembled WGS sequence"/>
</dbReference>
<dbReference type="Pfam" id="PF14344">
    <property type="entry name" value="DUF4397"/>
    <property type="match status" value="1"/>
</dbReference>